<name>A0A9X1D9H1_9SPHN</name>
<dbReference type="GO" id="GO:0016747">
    <property type="term" value="F:acyltransferase activity, transferring groups other than amino-acyl groups"/>
    <property type="evidence" value="ECO:0007669"/>
    <property type="project" value="InterPro"/>
</dbReference>
<keyword evidence="1" id="KW-0812">Transmembrane</keyword>
<dbReference type="RefSeq" id="WP_214621658.1">
    <property type="nucleotide sequence ID" value="NZ_JAHGAW010000002.1"/>
</dbReference>
<gene>
    <name evidence="3" type="ORF">KK488_02960</name>
</gene>
<evidence type="ECO:0000313" key="3">
    <source>
        <dbReference type="EMBL" id="MBT2185898.1"/>
    </source>
</evidence>
<dbReference type="InterPro" id="IPR002656">
    <property type="entry name" value="Acyl_transf_3_dom"/>
</dbReference>
<feature type="transmembrane region" description="Helical" evidence="1">
    <location>
        <begin position="242"/>
        <end position="261"/>
    </location>
</feature>
<feature type="transmembrane region" description="Helical" evidence="1">
    <location>
        <begin position="300"/>
        <end position="317"/>
    </location>
</feature>
<dbReference type="PANTHER" id="PTHR37312:SF1">
    <property type="entry name" value="MEMBRANE-BOUND ACYLTRANSFERASE YKRP-RELATED"/>
    <property type="match status" value="1"/>
</dbReference>
<dbReference type="Proteomes" id="UP001138757">
    <property type="component" value="Unassembled WGS sequence"/>
</dbReference>
<keyword evidence="1" id="KW-1133">Transmembrane helix</keyword>
<reference evidence="3" key="1">
    <citation type="submission" date="2021-05" db="EMBL/GenBank/DDBJ databases">
        <title>Genome of Sphingobium sp. strain.</title>
        <authorList>
            <person name="Fan R."/>
        </authorList>
    </citation>
    <scope>NUCLEOTIDE SEQUENCE</scope>
    <source>
        <strain evidence="3">H33</strain>
    </source>
</reference>
<organism evidence="3 4">
    <name type="scientific">Sphingobium nicotianae</name>
    <dbReference type="NCBI Taxonomy" id="2782607"/>
    <lineage>
        <taxon>Bacteria</taxon>
        <taxon>Pseudomonadati</taxon>
        <taxon>Pseudomonadota</taxon>
        <taxon>Alphaproteobacteria</taxon>
        <taxon>Sphingomonadales</taxon>
        <taxon>Sphingomonadaceae</taxon>
        <taxon>Sphingobium</taxon>
    </lineage>
</organism>
<dbReference type="EMBL" id="JAHGAW010000002">
    <property type="protein sequence ID" value="MBT2185898.1"/>
    <property type="molecule type" value="Genomic_DNA"/>
</dbReference>
<feature type="transmembrane region" description="Helical" evidence="1">
    <location>
        <begin position="52"/>
        <end position="68"/>
    </location>
</feature>
<proteinExistence type="predicted"/>
<feature type="transmembrane region" description="Helical" evidence="1">
    <location>
        <begin position="80"/>
        <end position="103"/>
    </location>
</feature>
<feature type="transmembrane region" description="Helical" evidence="1">
    <location>
        <begin position="162"/>
        <end position="181"/>
    </location>
</feature>
<dbReference type="Pfam" id="PF01757">
    <property type="entry name" value="Acyl_transf_3"/>
    <property type="match status" value="1"/>
</dbReference>
<feature type="transmembrane region" description="Helical" evidence="1">
    <location>
        <begin position="187"/>
        <end position="205"/>
    </location>
</feature>
<evidence type="ECO:0000256" key="1">
    <source>
        <dbReference type="SAM" id="Phobius"/>
    </source>
</evidence>
<feature type="domain" description="Acyltransferase 3" evidence="2">
    <location>
        <begin position="25"/>
        <end position="312"/>
    </location>
</feature>
<accession>A0A9X1D9H1</accession>
<evidence type="ECO:0000259" key="2">
    <source>
        <dbReference type="Pfam" id="PF01757"/>
    </source>
</evidence>
<keyword evidence="3" id="KW-0012">Acyltransferase</keyword>
<sequence length="335" mass="36321">MTGESGIRPESCAAPRTPAARARLEWVDALKGVGIVAVVAGHVWTRGPVRDAIYVVHMPLFFMLSGYTSRHAPWPLFLRAGLRGLALPFLCFSILLLGADFLIEGLRGVRPIFATWGEGATTILFATEKLRGPFTILWFVPCLFLARLIWNALIADGRRADAAPVLAAMLIVGLLSVIAHHPGHSPFGLLAVPGALIMIWAGALWRQWGQPPAGILAGLALLTVAALVWFPPMNMKFGDFGWPILSLAAAAAITLTLARVVQSLPLVLIAVLAALGRASLVIMYAHVAFIHYLAPYAPRPALFVVALGFSFLIDRLVRRFEITRRLLLGQPKTPR</sequence>
<feature type="transmembrane region" description="Helical" evidence="1">
    <location>
        <begin position="132"/>
        <end position="150"/>
    </location>
</feature>
<feature type="transmembrane region" description="Helical" evidence="1">
    <location>
        <begin position="268"/>
        <end position="294"/>
    </location>
</feature>
<comment type="caution">
    <text evidence="3">The sequence shown here is derived from an EMBL/GenBank/DDBJ whole genome shotgun (WGS) entry which is preliminary data.</text>
</comment>
<keyword evidence="1" id="KW-0472">Membrane</keyword>
<dbReference type="AlphaFoldDB" id="A0A9X1D9H1"/>
<dbReference type="InterPro" id="IPR052734">
    <property type="entry name" value="Nod_factor_acetyltransferase"/>
</dbReference>
<protein>
    <submittedName>
        <fullName evidence="3">Acyltransferase family protein</fullName>
    </submittedName>
</protein>
<keyword evidence="4" id="KW-1185">Reference proteome</keyword>
<evidence type="ECO:0000313" key="4">
    <source>
        <dbReference type="Proteomes" id="UP001138757"/>
    </source>
</evidence>
<dbReference type="PANTHER" id="PTHR37312">
    <property type="entry name" value="MEMBRANE-BOUND ACYLTRANSFERASE YKRP-RELATED"/>
    <property type="match status" value="1"/>
</dbReference>
<keyword evidence="3" id="KW-0808">Transferase</keyword>
<feature type="transmembrane region" description="Helical" evidence="1">
    <location>
        <begin position="212"/>
        <end position="230"/>
    </location>
</feature>